<dbReference type="GO" id="GO:0030170">
    <property type="term" value="F:pyridoxal phosphate binding"/>
    <property type="evidence" value="ECO:0007669"/>
    <property type="project" value="UniProtKB-UniRule"/>
</dbReference>
<accession>A0A7W8G822</accession>
<dbReference type="PROSITE" id="PS00395">
    <property type="entry name" value="ALANINE_RACEMASE"/>
    <property type="match status" value="1"/>
</dbReference>
<dbReference type="Gene3D" id="2.40.37.10">
    <property type="entry name" value="Lyase, Ornithine Decarboxylase, Chain A, domain 1"/>
    <property type="match status" value="1"/>
</dbReference>
<dbReference type="InterPro" id="IPR029066">
    <property type="entry name" value="PLP-binding_barrel"/>
</dbReference>
<dbReference type="AlphaFoldDB" id="A0A7W8G822"/>
<keyword evidence="10" id="KW-1185">Reference proteome</keyword>
<dbReference type="FunFam" id="3.20.20.10:FF:000002">
    <property type="entry name" value="Alanine racemase"/>
    <property type="match status" value="1"/>
</dbReference>
<dbReference type="SUPFAM" id="SSF50621">
    <property type="entry name" value="Alanine racemase C-terminal domain-like"/>
    <property type="match status" value="1"/>
</dbReference>
<dbReference type="RefSeq" id="WP_184657999.1">
    <property type="nucleotide sequence ID" value="NZ_CP031518.1"/>
</dbReference>
<dbReference type="SMART" id="SM01005">
    <property type="entry name" value="Ala_racemase_C"/>
    <property type="match status" value="1"/>
</dbReference>
<dbReference type="Gene3D" id="3.20.20.10">
    <property type="entry name" value="Alanine racemase"/>
    <property type="match status" value="1"/>
</dbReference>
<feature type="binding site" evidence="5 7">
    <location>
        <position position="329"/>
    </location>
    <ligand>
        <name>substrate</name>
    </ligand>
</feature>
<evidence type="ECO:0000256" key="1">
    <source>
        <dbReference type="ARBA" id="ARBA00000316"/>
    </source>
</evidence>
<dbReference type="GO" id="GO:0008784">
    <property type="term" value="F:alanine racemase activity"/>
    <property type="evidence" value="ECO:0007669"/>
    <property type="project" value="UniProtKB-UniRule"/>
</dbReference>
<name>A0A7W8G822_9SPIR</name>
<proteinExistence type="inferred from homology"/>
<dbReference type="GO" id="GO:0030632">
    <property type="term" value="P:D-alanine biosynthetic process"/>
    <property type="evidence" value="ECO:0007669"/>
    <property type="project" value="UniProtKB-UniRule"/>
</dbReference>
<dbReference type="SUPFAM" id="SSF51419">
    <property type="entry name" value="PLP-binding barrel"/>
    <property type="match status" value="1"/>
</dbReference>
<evidence type="ECO:0000256" key="7">
    <source>
        <dbReference type="PIRSR" id="PIRSR600821-52"/>
    </source>
</evidence>
<keyword evidence="3 5" id="KW-0663">Pyridoxal phosphate</keyword>
<dbReference type="PRINTS" id="PR00992">
    <property type="entry name" value="ALARACEMASE"/>
</dbReference>
<protein>
    <recommendedName>
        <fullName evidence="5">Alanine racemase</fullName>
        <ecNumber evidence="5">5.1.1.1</ecNumber>
    </recommendedName>
</protein>
<comment type="function">
    <text evidence="5">Catalyzes the interconversion of L-alanine and D-alanine. May also act on other amino acids.</text>
</comment>
<dbReference type="InterPro" id="IPR011079">
    <property type="entry name" value="Ala_racemase_C"/>
</dbReference>
<gene>
    <name evidence="9" type="ORF">HNP76_000935</name>
</gene>
<comment type="similarity">
    <text evidence="5">Belongs to the alanine racemase family.</text>
</comment>
<comment type="cofactor">
    <cofactor evidence="2 5 6">
        <name>pyridoxal 5'-phosphate</name>
        <dbReference type="ChEBI" id="CHEBI:597326"/>
    </cofactor>
</comment>
<dbReference type="InterPro" id="IPR000821">
    <property type="entry name" value="Ala_racemase"/>
</dbReference>
<comment type="pathway">
    <text evidence="5">Amino-acid biosynthesis; D-alanine biosynthesis; D-alanine from L-alanine: step 1/1.</text>
</comment>
<evidence type="ECO:0000259" key="8">
    <source>
        <dbReference type="SMART" id="SM01005"/>
    </source>
</evidence>
<dbReference type="PANTHER" id="PTHR30511:SF0">
    <property type="entry name" value="ALANINE RACEMASE, CATABOLIC-RELATED"/>
    <property type="match status" value="1"/>
</dbReference>
<dbReference type="EMBL" id="JACHFQ010000003">
    <property type="protein sequence ID" value="MBB5225578.1"/>
    <property type="molecule type" value="Genomic_DNA"/>
</dbReference>
<dbReference type="HAMAP" id="MF_01201">
    <property type="entry name" value="Ala_racemase"/>
    <property type="match status" value="1"/>
</dbReference>
<evidence type="ECO:0000256" key="6">
    <source>
        <dbReference type="PIRSR" id="PIRSR600821-50"/>
    </source>
</evidence>
<evidence type="ECO:0000256" key="5">
    <source>
        <dbReference type="HAMAP-Rule" id="MF_01201"/>
    </source>
</evidence>
<dbReference type="PANTHER" id="PTHR30511">
    <property type="entry name" value="ALANINE RACEMASE"/>
    <property type="match status" value="1"/>
</dbReference>
<dbReference type="InterPro" id="IPR001608">
    <property type="entry name" value="Ala_racemase_N"/>
</dbReference>
<evidence type="ECO:0000256" key="3">
    <source>
        <dbReference type="ARBA" id="ARBA00022898"/>
    </source>
</evidence>
<feature type="modified residue" description="N6-(pyridoxal phosphate)lysine" evidence="5 6">
    <location>
        <position position="35"/>
    </location>
</feature>
<dbReference type="EC" id="5.1.1.1" evidence="5"/>
<dbReference type="Pfam" id="PF00842">
    <property type="entry name" value="Ala_racemase_C"/>
    <property type="match status" value="1"/>
</dbReference>
<evidence type="ECO:0000256" key="4">
    <source>
        <dbReference type="ARBA" id="ARBA00023235"/>
    </source>
</evidence>
<feature type="active site" description="Proton acceptor; specific for L-alanine" evidence="5">
    <location>
        <position position="273"/>
    </location>
</feature>
<organism evidence="9 10">
    <name type="scientific">Treponema ruminis</name>
    <dbReference type="NCBI Taxonomy" id="744515"/>
    <lineage>
        <taxon>Bacteria</taxon>
        <taxon>Pseudomonadati</taxon>
        <taxon>Spirochaetota</taxon>
        <taxon>Spirochaetia</taxon>
        <taxon>Spirochaetales</taxon>
        <taxon>Treponemataceae</taxon>
        <taxon>Treponema</taxon>
    </lineage>
</organism>
<dbReference type="NCBIfam" id="TIGR00492">
    <property type="entry name" value="alr"/>
    <property type="match status" value="1"/>
</dbReference>
<evidence type="ECO:0000313" key="9">
    <source>
        <dbReference type="EMBL" id="MBB5225578.1"/>
    </source>
</evidence>
<feature type="domain" description="Alanine racemase C-terminal" evidence="8">
    <location>
        <begin position="252"/>
        <end position="389"/>
    </location>
</feature>
<dbReference type="GO" id="GO:0005829">
    <property type="term" value="C:cytosol"/>
    <property type="evidence" value="ECO:0007669"/>
    <property type="project" value="TreeGrafter"/>
</dbReference>
<dbReference type="GO" id="GO:0009252">
    <property type="term" value="P:peptidoglycan biosynthetic process"/>
    <property type="evidence" value="ECO:0007669"/>
    <property type="project" value="TreeGrafter"/>
</dbReference>
<evidence type="ECO:0000256" key="2">
    <source>
        <dbReference type="ARBA" id="ARBA00001933"/>
    </source>
</evidence>
<evidence type="ECO:0000313" key="10">
    <source>
        <dbReference type="Proteomes" id="UP000518887"/>
    </source>
</evidence>
<sequence>MRPTIAKIYMENLRHNLKVIRSKINPSSKMCVAIKADAYGHGAVECAKAAIECGTDYFAVAAISEGIQLREAGITCPILVLSLCSPDEMDDLVQNDLTPLAFDEEYITGIAVSCLRMGKKDFPVHLAVDTGMGRIGCLPEEAPFFAKMIEDTKVLKLGGMCTHFSVGDSLDADDIEYTKKQFERFNFACEQVKKLGIDPGIRHCANSALTLNNPEMHLDMCRPGIICYGYYPGDLTKDYFEKKGESIELKPVMALVSKVVAIRKFGVGHSISYGRTWTSSRETDIGVLPIGYDDGLFRRFNQTNEGREGGGLKVAIGGKPYPVRGRICMDQCMIDLGKESDVKRWDEAVIFGPEESGALQSAEEIARATNTISYEITCGISKRVPRVYIASV</sequence>
<feature type="active site" description="Proton acceptor; specific for D-alanine" evidence="5">
    <location>
        <position position="35"/>
    </location>
</feature>
<dbReference type="Proteomes" id="UP000518887">
    <property type="component" value="Unassembled WGS sequence"/>
</dbReference>
<comment type="catalytic activity">
    <reaction evidence="1 5">
        <text>L-alanine = D-alanine</text>
        <dbReference type="Rhea" id="RHEA:20249"/>
        <dbReference type="ChEBI" id="CHEBI:57416"/>
        <dbReference type="ChEBI" id="CHEBI:57972"/>
        <dbReference type="EC" id="5.1.1.1"/>
    </reaction>
</comment>
<dbReference type="Pfam" id="PF01168">
    <property type="entry name" value="Ala_racemase_N"/>
    <property type="match status" value="1"/>
</dbReference>
<comment type="caution">
    <text evidence="9">The sequence shown here is derived from an EMBL/GenBank/DDBJ whole genome shotgun (WGS) entry which is preliminary data.</text>
</comment>
<dbReference type="InterPro" id="IPR020622">
    <property type="entry name" value="Ala_racemase_pyridoxalP-BS"/>
</dbReference>
<keyword evidence="4 5" id="KW-0413">Isomerase</keyword>
<dbReference type="InterPro" id="IPR009006">
    <property type="entry name" value="Ala_racemase/Decarboxylase_C"/>
</dbReference>
<feature type="binding site" evidence="5 7">
    <location>
        <position position="134"/>
    </location>
    <ligand>
        <name>substrate</name>
    </ligand>
</feature>
<dbReference type="CDD" id="cd00430">
    <property type="entry name" value="PLPDE_III_AR"/>
    <property type="match status" value="1"/>
</dbReference>
<dbReference type="UniPathway" id="UPA00042">
    <property type="reaction ID" value="UER00497"/>
</dbReference>
<reference evidence="9 10" key="1">
    <citation type="submission" date="2020-08" db="EMBL/GenBank/DDBJ databases">
        <title>Genomic Encyclopedia of Type Strains, Phase IV (KMG-IV): sequencing the most valuable type-strain genomes for metagenomic binning, comparative biology and taxonomic classification.</title>
        <authorList>
            <person name="Goeker M."/>
        </authorList>
    </citation>
    <scope>NUCLEOTIDE SEQUENCE [LARGE SCALE GENOMIC DNA]</scope>
    <source>
        <strain evidence="9 10">DSM 103462</strain>
    </source>
</reference>